<dbReference type="Pfam" id="PF13229">
    <property type="entry name" value="Beta_helix"/>
    <property type="match status" value="1"/>
</dbReference>
<feature type="chain" id="PRO_5046825304" evidence="4">
    <location>
        <begin position="29"/>
        <end position="448"/>
    </location>
</feature>
<dbReference type="EMBL" id="JAVREJ010000004">
    <property type="protein sequence ID" value="MDT0349671.1"/>
    <property type="molecule type" value="Genomic_DNA"/>
</dbReference>
<organism evidence="6 7">
    <name type="scientific">Pseudonocardia charpentierae</name>
    <dbReference type="NCBI Taxonomy" id="3075545"/>
    <lineage>
        <taxon>Bacteria</taxon>
        <taxon>Bacillati</taxon>
        <taxon>Actinomycetota</taxon>
        <taxon>Actinomycetes</taxon>
        <taxon>Pseudonocardiales</taxon>
        <taxon>Pseudonocardiaceae</taxon>
        <taxon>Pseudonocardia</taxon>
    </lineage>
</organism>
<dbReference type="InterPro" id="IPR022441">
    <property type="entry name" value="Para_beta_helix_rpt-2"/>
</dbReference>
<dbReference type="SMART" id="SM00710">
    <property type="entry name" value="PbH1"/>
    <property type="match status" value="9"/>
</dbReference>
<dbReference type="SUPFAM" id="SSF51126">
    <property type="entry name" value="Pectin lyase-like"/>
    <property type="match status" value="2"/>
</dbReference>
<dbReference type="Gene3D" id="2.160.20.10">
    <property type="entry name" value="Single-stranded right-handed beta-helix, Pectin lyase-like"/>
    <property type="match status" value="1"/>
</dbReference>
<dbReference type="InterPro" id="IPR012334">
    <property type="entry name" value="Pectin_lyas_fold"/>
</dbReference>
<dbReference type="InterPro" id="IPR039448">
    <property type="entry name" value="Beta_helix"/>
</dbReference>
<evidence type="ECO:0000313" key="6">
    <source>
        <dbReference type="EMBL" id="MDT0349671.1"/>
    </source>
</evidence>
<dbReference type="NCBIfam" id="TIGR03804">
    <property type="entry name" value="para_beta_helix"/>
    <property type="match status" value="2"/>
</dbReference>
<keyword evidence="2" id="KW-0677">Repeat</keyword>
<protein>
    <submittedName>
        <fullName evidence="6">Right-handed parallel beta-helix repeat-containing protein</fullName>
    </submittedName>
</protein>
<sequence length="448" mass="47514">MNATRTLTVRVATLVAAAGLLLSGCGSTAPNALVRRDVAPAATSDVTKPCTREAAGTAAPATEQAPAGLAATFDAAGDKIVLSGGQNVTLPALSAKLNKPDLLKETAPGEWLLGKTIEINQGASLKIAAPTVRWLKLRSDDAGKYTSVRALGGGIDISGTCITSWNEAKGTVDEDYLNGRGFILARDGAQMTIDKAELQYLGFGDVESYGLAWRTEGSGGHITNSLIAHLYFGLYSFDVGGLTISDNEVRDNVLYGIDPHTGSHNLTIERNVVHDNGKHGIILAEDCVDSVIRDNVVYRNQHHGIVLYLHSDRNVIEGNETFGNAAQGININEASNNTIKSNRVYDNIESGIGIGQTAKDNVVQDNDVRGNQQDGLRLVSEASQTDVRNNVIGENVRYGVYVDSDGPFAMAGNTIWANRTGVMLKGNTNNPASGNSIFSNTEMDVKNG</sequence>
<comment type="caution">
    <text evidence="6">The sequence shown here is derived from an EMBL/GenBank/DDBJ whole genome shotgun (WGS) entry which is preliminary data.</text>
</comment>
<name>A0ABU2N6V2_9PSEU</name>
<dbReference type="PANTHER" id="PTHR22990:SF15">
    <property type="entry name" value="F-BOX ONLY PROTEIN 10"/>
    <property type="match status" value="1"/>
</dbReference>
<evidence type="ECO:0000256" key="3">
    <source>
        <dbReference type="ARBA" id="ARBA00022786"/>
    </source>
</evidence>
<gene>
    <name evidence="6" type="ORF">RM445_09060</name>
</gene>
<feature type="signal peptide" evidence="4">
    <location>
        <begin position="1"/>
        <end position="28"/>
    </location>
</feature>
<evidence type="ECO:0000256" key="4">
    <source>
        <dbReference type="SAM" id="SignalP"/>
    </source>
</evidence>
<reference evidence="7" key="1">
    <citation type="submission" date="2023-07" db="EMBL/GenBank/DDBJ databases">
        <title>30 novel species of actinomycetes from the DSMZ collection.</title>
        <authorList>
            <person name="Nouioui I."/>
        </authorList>
    </citation>
    <scope>NUCLEOTIDE SEQUENCE [LARGE SCALE GENOMIC DNA]</scope>
    <source>
        <strain evidence="7">DSM 45834</strain>
    </source>
</reference>
<evidence type="ECO:0000259" key="5">
    <source>
        <dbReference type="Pfam" id="PF13229"/>
    </source>
</evidence>
<evidence type="ECO:0000313" key="7">
    <source>
        <dbReference type="Proteomes" id="UP001183202"/>
    </source>
</evidence>
<keyword evidence="4" id="KW-0732">Signal</keyword>
<dbReference type="InterPro" id="IPR051550">
    <property type="entry name" value="SCF-Subunits/Alg-Epimerases"/>
</dbReference>
<accession>A0ABU2N6V2</accession>
<comment type="pathway">
    <text evidence="1">Protein modification; protein ubiquitination.</text>
</comment>
<keyword evidence="3" id="KW-0833">Ubl conjugation pathway</keyword>
<evidence type="ECO:0000256" key="2">
    <source>
        <dbReference type="ARBA" id="ARBA00022737"/>
    </source>
</evidence>
<keyword evidence="7" id="KW-1185">Reference proteome</keyword>
<dbReference type="InterPro" id="IPR011050">
    <property type="entry name" value="Pectin_lyase_fold/virulence"/>
</dbReference>
<dbReference type="InterPro" id="IPR006626">
    <property type="entry name" value="PbH1"/>
</dbReference>
<dbReference type="RefSeq" id="WP_311555684.1">
    <property type="nucleotide sequence ID" value="NZ_JAVREJ010000004.1"/>
</dbReference>
<dbReference type="Proteomes" id="UP001183202">
    <property type="component" value="Unassembled WGS sequence"/>
</dbReference>
<dbReference type="PANTHER" id="PTHR22990">
    <property type="entry name" value="F-BOX ONLY PROTEIN"/>
    <property type="match status" value="1"/>
</dbReference>
<evidence type="ECO:0000256" key="1">
    <source>
        <dbReference type="ARBA" id="ARBA00004906"/>
    </source>
</evidence>
<dbReference type="PROSITE" id="PS51257">
    <property type="entry name" value="PROKAR_LIPOPROTEIN"/>
    <property type="match status" value="1"/>
</dbReference>
<proteinExistence type="predicted"/>
<feature type="domain" description="Right handed beta helix" evidence="5">
    <location>
        <begin position="291"/>
        <end position="437"/>
    </location>
</feature>